<gene>
    <name evidence="4" type="ORF">FA014_01075</name>
</gene>
<dbReference type="GO" id="GO:0003677">
    <property type="term" value="F:DNA binding"/>
    <property type="evidence" value="ECO:0007669"/>
    <property type="project" value="UniProtKB-KW"/>
</dbReference>
<dbReference type="Pfam" id="PF01381">
    <property type="entry name" value="HTH_3"/>
    <property type="match status" value="1"/>
</dbReference>
<dbReference type="SMART" id="SM00530">
    <property type="entry name" value="HTH_XRE"/>
    <property type="match status" value="1"/>
</dbReference>
<evidence type="ECO:0000313" key="5">
    <source>
        <dbReference type="Proteomes" id="UP000308121"/>
    </source>
</evidence>
<reference evidence="4 5" key="1">
    <citation type="submission" date="2019-05" db="EMBL/GenBank/DDBJ databases">
        <title>Genome sequence of Cellulomonas hominis strain CS1.</title>
        <authorList>
            <person name="Belmont J."/>
            <person name="Maclea K.S."/>
        </authorList>
    </citation>
    <scope>NUCLEOTIDE SEQUENCE [LARGE SCALE GENOMIC DNA]</scope>
    <source>
        <strain evidence="4 5">CS1</strain>
    </source>
</reference>
<name>A0A7Z8K2S6_9CELL</name>
<dbReference type="SUPFAM" id="SSF47413">
    <property type="entry name" value="lambda repressor-like DNA-binding domains"/>
    <property type="match status" value="1"/>
</dbReference>
<sequence length="108" mass="11799">MSADHGSTHRGSRRGLAPPTVERVQRQEPEATQLRAFGATLRLIRTDAGLTQEQLAHAAGVGRTYIGEAENGVRNPTLTTIWQLAVALHVSPRSFFPHVEHEESEPPA</sequence>
<dbReference type="InterPro" id="IPR010982">
    <property type="entry name" value="Lambda_DNA-bd_dom_sf"/>
</dbReference>
<dbReference type="GO" id="GO:0005829">
    <property type="term" value="C:cytosol"/>
    <property type="evidence" value="ECO:0007669"/>
    <property type="project" value="TreeGrafter"/>
</dbReference>
<dbReference type="AlphaFoldDB" id="A0A7Z8K2S6"/>
<dbReference type="GO" id="GO:0003700">
    <property type="term" value="F:DNA-binding transcription factor activity"/>
    <property type="evidence" value="ECO:0007669"/>
    <property type="project" value="TreeGrafter"/>
</dbReference>
<dbReference type="PANTHER" id="PTHR46797">
    <property type="entry name" value="HTH-TYPE TRANSCRIPTIONAL REGULATOR"/>
    <property type="match status" value="1"/>
</dbReference>
<feature type="domain" description="HTH cro/C1-type" evidence="3">
    <location>
        <begin position="41"/>
        <end position="95"/>
    </location>
</feature>
<keyword evidence="1" id="KW-0238">DNA-binding</keyword>
<accession>A0A7Z8K2S6</accession>
<dbReference type="Gene3D" id="1.10.260.40">
    <property type="entry name" value="lambda repressor-like DNA-binding domains"/>
    <property type="match status" value="1"/>
</dbReference>
<dbReference type="InterPro" id="IPR050807">
    <property type="entry name" value="TransReg_Diox_bact_type"/>
</dbReference>
<evidence type="ECO:0000256" key="1">
    <source>
        <dbReference type="ARBA" id="ARBA00023125"/>
    </source>
</evidence>
<dbReference type="OrthoDB" id="9814553at2"/>
<evidence type="ECO:0000259" key="3">
    <source>
        <dbReference type="PROSITE" id="PS50943"/>
    </source>
</evidence>
<organism evidence="4 5">
    <name type="scientific">Cellulomonas hominis</name>
    <dbReference type="NCBI Taxonomy" id="156981"/>
    <lineage>
        <taxon>Bacteria</taxon>
        <taxon>Bacillati</taxon>
        <taxon>Actinomycetota</taxon>
        <taxon>Actinomycetes</taxon>
        <taxon>Micrococcales</taxon>
        <taxon>Cellulomonadaceae</taxon>
        <taxon>Cellulomonas</taxon>
    </lineage>
</organism>
<dbReference type="EMBL" id="SZYE01000003">
    <property type="protein sequence ID" value="TKR27321.1"/>
    <property type="molecule type" value="Genomic_DNA"/>
</dbReference>
<dbReference type="InterPro" id="IPR001387">
    <property type="entry name" value="Cro/C1-type_HTH"/>
</dbReference>
<evidence type="ECO:0000313" key="4">
    <source>
        <dbReference type="EMBL" id="TKR27321.1"/>
    </source>
</evidence>
<dbReference type="PROSITE" id="PS50943">
    <property type="entry name" value="HTH_CROC1"/>
    <property type="match status" value="1"/>
</dbReference>
<dbReference type="Proteomes" id="UP000308121">
    <property type="component" value="Unassembled WGS sequence"/>
</dbReference>
<comment type="caution">
    <text evidence="4">The sequence shown here is derived from an EMBL/GenBank/DDBJ whole genome shotgun (WGS) entry which is preliminary data.</text>
</comment>
<dbReference type="CDD" id="cd00093">
    <property type="entry name" value="HTH_XRE"/>
    <property type="match status" value="1"/>
</dbReference>
<feature type="region of interest" description="Disordered" evidence="2">
    <location>
        <begin position="1"/>
        <end position="29"/>
    </location>
</feature>
<proteinExistence type="predicted"/>
<dbReference type="PANTHER" id="PTHR46797:SF1">
    <property type="entry name" value="METHYLPHOSPHONATE SYNTHASE"/>
    <property type="match status" value="1"/>
</dbReference>
<protein>
    <submittedName>
        <fullName evidence="4">Helix-turn-helix transcriptional regulator</fullName>
    </submittedName>
</protein>
<evidence type="ECO:0000256" key="2">
    <source>
        <dbReference type="SAM" id="MobiDB-lite"/>
    </source>
</evidence>